<dbReference type="Proteomes" id="UP000282076">
    <property type="component" value="Unassembled WGS sequence"/>
</dbReference>
<evidence type="ECO:0000313" key="9">
    <source>
        <dbReference type="EMBL" id="RKP58180.1"/>
    </source>
</evidence>
<evidence type="ECO:0000313" key="10">
    <source>
        <dbReference type="Proteomes" id="UP000282076"/>
    </source>
</evidence>
<feature type="transmembrane region" description="Helical" evidence="7">
    <location>
        <begin position="20"/>
        <end position="39"/>
    </location>
</feature>
<keyword evidence="2" id="KW-0813">Transport</keyword>
<dbReference type="SUPFAM" id="SSF103473">
    <property type="entry name" value="MFS general substrate transporter"/>
    <property type="match status" value="1"/>
</dbReference>
<protein>
    <submittedName>
        <fullName evidence="9">MFS transporter</fullName>
    </submittedName>
</protein>
<evidence type="ECO:0000259" key="8">
    <source>
        <dbReference type="PROSITE" id="PS50850"/>
    </source>
</evidence>
<reference evidence="9 10" key="1">
    <citation type="submission" date="2018-10" db="EMBL/GenBank/DDBJ databases">
        <title>Cohnella sp. M2MS4P-1, whole genome shotgun sequence.</title>
        <authorList>
            <person name="Tuo L."/>
        </authorList>
    </citation>
    <scope>NUCLEOTIDE SEQUENCE [LARGE SCALE GENOMIC DNA]</scope>
    <source>
        <strain evidence="9 10">M2MS4P-1</strain>
    </source>
</reference>
<dbReference type="PANTHER" id="PTHR23517:SF3">
    <property type="entry name" value="INTEGRAL MEMBRANE TRANSPORT PROTEIN"/>
    <property type="match status" value="1"/>
</dbReference>
<dbReference type="Pfam" id="PF07690">
    <property type="entry name" value="MFS_1"/>
    <property type="match status" value="2"/>
</dbReference>
<feature type="transmembrane region" description="Helical" evidence="7">
    <location>
        <begin position="335"/>
        <end position="358"/>
    </location>
</feature>
<comment type="caution">
    <text evidence="9">The sequence shown here is derived from an EMBL/GenBank/DDBJ whole genome shotgun (WGS) entry which is preliminary data.</text>
</comment>
<sequence length="396" mass="43476">MDFVKRLRENIQLPFLRNALMLFFMEWVRGAFLISLLPSFAADRWGLSLALIGTAVSVHYLTDNLVKSFVGFMLDRYPARFVLHSGFALALIGIGMTLFIHVPWVLLVSSGLLGIGFSPIWLVSLSQVKEEKRAEQMGLLYVFWLAGLGLGPLTINLFLDYGYRAAFTLLISMFVAGWLLVGRGHGRISSLSMTSVPIRKQLVQLWDRLKKSRVLVPGMVLQTMAAGMLIPFLSTFAVDRVGLSHAQFSLVILTGGGFAVASLVPLGKWFDRYNSKWFLVCGFGLFSVALFALLFVRSFFSIEGAAILMGVSYAGLLPAWNALMARYIPPESQGAGWGIFSTVEGMGIVVGPLIGSWLAASGNIALPFAVSAVLFGLISLYYCFLRSNPLCLIEES</sequence>
<feature type="domain" description="Major facilitator superfamily (MFS) profile" evidence="8">
    <location>
        <begin position="211"/>
        <end position="396"/>
    </location>
</feature>
<feature type="transmembrane region" description="Helical" evidence="7">
    <location>
        <begin position="81"/>
        <end position="100"/>
    </location>
</feature>
<feature type="transmembrane region" description="Helical" evidence="7">
    <location>
        <begin position="214"/>
        <end position="234"/>
    </location>
</feature>
<dbReference type="PANTHER" id="PTHR23517">
    <property type="entry name" value="RESISTANCE PROTEIN MDTM, PUTATIVE-RELATED-RELATED"/>
    <property type="match status" value="1"/>
</dbReference>
<dbReference type="Gene3D" id="1.20.1250.20">
    <property type="entry name" value="MFS general substrate transporter like domains"/>
    <property type="match status" value="2"/>
</dbReference>
<dbReference type="InterPro" id="IPR050171">
    <property type="entry name" value="MFS_Transporters"/>
</dbReference>
<dbReference type="AlphaFoldDB" id="A0A494Y684"/>
<keyword evidence="4 7" id="KW-0812">Transmembrane</keyword>
<organism evidence="9 10">
    <name type="scientific">Cohnella endophytica</name>
    <dbReference type="NCBI Taxonomy" id="2419778"/>
    <lineage>
        <taxon>Bacteria</taxon>
        <taxon>Bacillati</taxon>
        <taxon>Bacillota</taxon>
        <taxon>Bacilli</taxon>
        <taxon>Bacillales</taxon>
        <taxon>Paenibacillaceae</taxon>
        <taxon>Cohnella</taxon>
    </lineage>
</organism>
<evidence type="ECO:0000256" key="7">
    <source>
        <dbReference type="SAM" id="Phobius"/>
    </source>
</evidence>
<dbReference type="OrthoDB" id="9815817at2"/>
<evidence type="ECO:0000256" key="4">
    <source>
        <dbReference type="ARBA" id="ARBA00022692"/>
    </source>
</evidence>
<keyword evidence="6 7" id="KW-0472">Membrane</keyword>
<dbReference type="CDD" id="cd17325">
    <property type="entry name" value="MFS_MdtG_SLC18_like"/>
    <property type="match status" value="1"/>
</dbReference>
<keyword evidence="5 7" id="KW-1133">Transmembrane helix</keyword>
<feature type="transmembrane region" description="Helical" evidence="7">
    <location>
        <begin position="161"/>
        <end position="181"/>
    </location>
</feature>
<feature type="transmembrane region" description="Helical" evidence="7">
    <location>
        <begin position="246"/>
        <end position="266"/>
    </location>
</feature>
<feature type="transmembrane region" description="Helical" evidence="7">
    <location>
        <begin position="364"/>
        <end position="384"/>
    </location>
</feature>
<evidence type="ECO:0000256" key="3">
    <source>
        <dbReference type="ARBA" id="ARBA00022475"/>
    </source>
</evidence>
<keyword evidence="3" id="KW-1003">Cell membrane</keyword>
<keyword evidence="10" id="KW-1185">Reference proteome</keyword>
<dbReference type="RefSeq" id="WP_120974035.1">
    <property type="nucleotide sequence ID" value="NZ_RBZM01000001.1"/>
</dbReference>
<evidence type="ECO:0000256" key="1">
    <source>
        <dbReference type="ARBA" id="ARBA00004651"/>
    </source>
</evidence>
<proteinExistence type="predicted"/>
<dbReference type="EMBL" id="RBZM01000001">
    <property type="protein sequence ID" value="RKP58180.1"/>
    <property type="molecule type" value="Genomic_DNA"/>
</dbReference>
<feature type="transmembrane region" description="Helical" evidence="7">
    <location>
        <begin position="106"/>
        <end position="125"/>
    </location>
</feature>
<accession>A0A494Y684</accession>
<dbReference type="InterPro" id="IPR020846">
    <property type="entry name" value="MFS_dom"/>
</dbReference>
<evidence type="ECO:0000256" key="5">
    <source>
        <dbReference type="ARBA" id="ARBA00022989"/>
    </source>
</evidence>
<evidence type="ECO:0000256" key="6">
    <source>
        <dbReference type="ARBA" id="ARBA00023136"/>
    </source>
</evidence>
<dbReference type="GO" id="GO:0022857">
    <property type="term" value="F:transmembrane transporter activity"/>
    <property type="evidence" value="ECO:0007669"/>
    <property type="project" value="InterPro"/>
</dbReference>
<feature type="transmembrane region" description="Helical" evidence="7">
    <location>
        <begin position="306"/>
        <end position="323"/>
    </location>
</feature>
<dbReference type="InterPro" id="IPR036259">
    <property type="entry name" value="MFS_trans_sf"/>
</dbReference>
<evidence type="ECO:0000256" key="2">
    <source>
        <dbReference type="ARBA" id="ARBA00022448"/>
    </source>
</evidence>
<dbReference type="GO" id="GO:0005886">
    <property type="term" value="C:plasma membrane"/>
    <property type="evidence" value="ECO:0007669"/>
    <property type="project" value="UniProtKB-SubCell"/>
</dbReference>
<name>A0A494Y684_9BACL</name>
<comment type="subcellular location">
    <subcellularLocation>
        <location evidence="1">Cell membrane</location>
        <topology evidence="1">Multi-pass membrane protein</topology>
    </subcellularLocation>
</comment>
<dbReference type="PROSITE" id="PS50850">
    <property type="entry name" value="MFS"/>
    <property type="match status" value="1"/>
</dbReference>
<feature type="transmembrane region" description="Helical" evidence="7">
    <location>
        <begin position="278"/>
        <end position="300"/>
    </location>
</feature>
<gene>
    <name evidence="9" type="ORF">D7Z26_01355</name>
</gene>
<dbReference type="InterPro" id="IPR011701">
    <property type="entry name" value="MFS"/>
</dbReference>
<feature type="transmembrane region" description="Helical" evidence="7">
    <location>
        <begin position="137"/>
        <end position="155"/>
    </location>
</feature>